<evidence type="ECO:0000313" key="2">
    <source>
        <dbReference type="EMBL" id="PWA45950.1"/>
    </source>
</evidence>
<evidence type="ECO:0000313" key="3">
    <source>
        <dbReference type="Proteomes" id="UP000245207"/>
    </source>
</evidence>
<feature type="transmembrane region" description="Helical" evidence="1">
    <location>
        <begin position="116"/>
        <end position="140"/>
    </location>
</feature>
<reference evidence="2 3" key="1">
    <citation type="journal article" date="2018" name="Mol. Plant">
        <title>The genome of Artemisia annua provides insight into the evolution of Asteraceae family and artemisinin biosynthesis.</title>
        <authorList>
            <person name="Shen Q."/>
            <person name="Zhang L."/>
            <person name="Liao Z."/>
            <person name="Wang S."/>
            <person name="Yan T."/>
            <person name="Shi P."/>
            <person name="Liu M."/>
            <person name="Fu X."/>
            <person name="Pan Q."/>
            <person name="Wang Y."/>
            <person name="Lv Z."/>
            <person name="Lu X."/>
            <person name="Zhang F."/>
            <person name="Jiang W."/>
            <person name="Ma Y."/>
            <person name="Chen M."/>
            <person name="Hao X."/>
            <person name="Li L."/>
            <person name="Tang Y."/>
            <person name="Lv G."/>
            <person name="Zhou Y."/>
            <person name="Sun X."/>
            <person name="Brodelius P.E."/>
            <person name="Rose J.K.C."/>
            <person name="Tang K."/>
        </authorList>
    </citation>
    <scope>NUCLEOTIDE SEQUENCE [LARGE SCALE GENOMIC DNA]</scope>
    <source>
        <strain evidence="3">cv. Huhao1</strain>
        <tissue evidence="2">Leaf</tissue>
    </source>
</reference>
<dbReference type="EMBL" id="PKPP01010521">
    <property type="protein sequence ID" value="PWA45950.1"/>
    <property type="molecule type" value="Genomic_DNA"/>
</dbReference>
<organism evidence="2 3">
    <name type="scientific">Artemisia annua</name>
    <name type="common">Sweet wormwood</name>
    <dbReference type="NCBI Taxonomy" id="35608"/>
    <lineage>
        <taxon>Eukaryota</taxon>
        <taxon>Viridiplantae</taxon>
        <taxon>Streptophyta</taxon>
        <taxon>Embryophyta</taxon>
        <taxon>Tracheophyta</taxon>
        <taxon>Spermatophyta</taxon>
        <taxon>Magnoliopsida</taxon>
        <taxon>eudicotyledons</taxon>
        <taxon>Gunneridae</taxon>
        <taxon>Pentapetalae</taxon>
        <taxon>asterids</taxon>
        <taxon>campanulids</taxon>
        <taxon>Asterales</taxon>
        <taxon>Asteraceae</taxon>
        <taxon>Asteroideae</taxon>
        <taxon>Anthemideae</taxon>
        <taxon>Artemisiinae</taxon>
        <taxon>Artemisia</taxon>
    </lineage>
</organism>
<keyword evidence="1" id="KW-0472">Membrane</keyword>
<gene>
    <name evidence="2" type="ORF">CTI12_AA360910</name>
</gene>
<evidence type="ECO:0000256" key="1">
    <source>
        <dbReference type="SAM" id="Phobius"/>
    </source>
</evidence>
<keyword evidence="1" id="KW-1133">Transmembrane helix</keyword>
<dbReference type="AlphaFoldDB" id="A0A2U1LAB8"/>
<proteinExistence type="predicted"/>
<dbReference type="STRING" id="35608.A0A2U1LAB8"/>
<accession>A0A2U1LAB8</accession>
<protein>
    <submittedName>
        <fullName evidence="2">Uncharacterized protein</fullName>
    </submittedName>
</protein>
<sequence>MQTSSFFNPLASPVAPFSGTFNQPKLGAFNNHSRVTTMAYKKDGRSGKMVDENMIVLRERIRKVKEEIEYDNGDNGLPNNWMEWEKTYVYSGGYHSDVYEAVAFIQRFLMECRPSVALGIVAVLAFGGSTAAVMALQWLINLVQGN</sequence>
<dbReference type="PANTHER" id="PTHR33782">
    <property type="entry name" value="OS01G0121600 PROTEIN"/>
    <property type="match status" value="1"/>
</dbReference>
<name>A0A2U1LAB8_ARTAN</name>
<dbReference type="PANTHER" id="PTHR33782:SF5">
    <property type="entry name" value="MEDIATOR OF RNA POLYMERASE II TRANSCRIPTION SUBUNIT"/>
    <property type="match status" value="1"/>
</dbReference>
<dbReference type="OrthoDB" id="672819at2759"/>
<dbReference type="Proteomes" id="UP000245207">
    <property type="component" value="Unassembled WGS sequence"/>
</dbReference>
<keyword evidence="1" id="KW-0812">Transmembrane</keyword>
<comment type="caution">
    <text evidence="2">The sequence shown here is derived from an EMBL/GenBank/DDBJ whole genome shotgun (WGS) entry which is preliminary data.</text>
</comment>
<keyword evidence="3" id="KW-1185">Reference proteome</keyword>